<reference evidence="6" key="1">
    <citation type="journal article" date="2014" name="Genome Biol. Evol.">
        <title>Pangenome evidence for extensive interdomain horizontal transfer affecting lineage core and shell genes in uncultured planktonic thaumarchaeota and euryarchaeota.</title>
        <authorList>
            <person name="Deschamps P."/>
            <person name="Zivanovic Y."/>
            <person name="Moreira D."/>
            <person name="Rodriguez-Valera F."/>
            <person name="Lopez-Garcia P."/>
        </authorList>
    </citation>
    <scope>NUCLEOTIDE SEQUENCE</scope>
</reference>
<protein>
    <recommendedName>
        <fullName evidence="4">A-type ATP synthase subunit D</fullName>
    </recommendedName>
</protein>
<evidence type="ECO:0000256" key="1">
    <source>
        <dbReference type="ARBA" id="ARBA00005850"/>
    </source>
</evidence>
<evidence type="ECO:0000256" key="4">
    <source>
        <dbReference type="HAMAP-Rule" id="MF_00271"/>
    </source>
</evidence>
<dbReference type="EMBL" id="KF900555">
    <property type="protein sequence ID" value="AIE99127.1"/>
    <property type="molecule type" value="Genomic_DNA"/>
</dbReference>
<organism evidence="6">
    <name type="scientific">uncultured marine group II/III euryarchaeote KM3_105_H04</name>
    <dbReference type="NCBI Taxonomy" id="1457848"/>
    <lineage>
        <taxon>Archaea</taxon>
        <taxon>Methanobacteriati</taxon>
        <taxon>Methanobacteriota</taxon>
        <taxon>environmental samples</taxon>
    </lineage>
</organism>
<keyword evidence="6" id="KW-0378">Hydrolase</keyword>
<keyword evidence="4" id="KW-1003">Cell membrane</keyword>
<gene>
    <name evidence="6" type="primary">ATPVD</name>
    <name evidence="4" type="synonym">atpD</name>
    <name evidence="6" type="synonym">ntpD</name>
</gene>
<keyword evidence="2 4" id="KW-0813">Transport</keyword>
<name>A0A075GBV5_9EURY</name>
<dbReference type="GO" id="GO:0016787">
    <property type="term" value="F:hydrolase activity"/>
    <property type="evidence" value="ECO:0007669"/>
    <property type="project" value="UniProtKB-KW"/>
</dbReference>
<keyword evidence="4" id="KW-0066">ATP synthesis</keyword>
<dbReference type="Pfam" id="PF01813">
    <property type="entry name" value="ATP-synt_D"/>
    <property type="match status" value="1"/>
</dbReference>
<comment type="function">
    <text evidence="4">Component of the A-type ATP synthase that produces ATP from ADP in the presence of a proton gradient across the membrane.</text>
</comment>
<dbReference type="GO" id="GO:0042777">
    <property type="term" value="P:proton motive force-driven plasma membrane ATP synthesis"/>
    <property type="evidence" value="ECO:0007669"/>
    <property type="project" value="UniProtKB-UniRule"/>
</dbReference>
<dbReference type="GO" id="GO:0046933">
    <property type="term" value="F:proton-transporting ATP synthase activity, rotational mechanism"/>
    <property type="evidence" value="ECO:0007669"/>
    <property type="project" value="UniProtKB-UniRule"/>
</dbReference>
<dbReference type="AlphaFoldDB" id="A0A075GBV5"/>
<evidence type="ECO:0000256" key="3">
    <source>
        <dbReference type="ARBA" id="ARBA00023065"/>
    </source>
</evidence>
<dbReference type="Gene3D" id="1.10.287.3240">
    <property type="match status" value="1"/>
</dbReference>
<dbReference type="GO" id="GO:0046961">
    <property type="term" value="F:proton-transporting ATPase activity, rotational mechanism"/>
    <property type="evidence" value="ECO:0007669"/>
    <property type="project" value="InterPro"/>
</dbReference>
<accession>A0A075GBV5</accession>
<comment type="subunit">
    <text evidence="4">Has multiple subunits with at least A(3), B(3), C, D, E, F, H, I and proteolipid K(x).</text>
</comment>
<dbReference type="NCBIfam" id="NF001542">
    <property type="entry name" value="PRK00373.1-1"/>
    <property type="match status" value="1"/>
</dbReference>
<keyword evidence="5" id="KW-0175">Coiled coil</keyword>
<evidence type="ECO:0000256" key="5">
    <source>
        <dbReference type="SAM" id="Coils"/>
    </source>
</evidence>
<dbReference type="GO" id="GO:0005524">
    <property type="term" value="F:ATP binding"/>
    <property type="evidence" value="ECO:0007669"/>
    <property type="project" value="UniProtKB-UniRule"/>
</dbReference>
<dbReference type="GO" id="GO:0005886">
    <property type="term" value="C:plasma membrane"/>
    <property type="evidence" value="ECO:0007669"/>
    <property type="project" value="UniProtKB-SubCell"/>
</dbReference>
<dbReference type="InterPro" id="IPR002699">
    <property type="entry name" value="V_ATPase_D"/>
</dbReference>
<dbReference type="PANTHER" id="PTHR11671">
    <property type="entry name" value="V-TYPE ATP SYNTHASE SUBUNIT D"/>
    <property type="match status" value="1"/>
</dbReference>
<dbReference type="HAMAP" id="MF_00271">
    <property type="entry name" value="ATP_synth_D_arch"/>
    <property type="match status" value="1"/>
</dbReference>
<evidence type="ECO:0000256" key="2">
    <source>
        <dbReference type="ARBA" id="ARBA00022448"/>
    </source>
</evidence>
<dbReference type="NCBIfam" id="TIGR00309">
    <property type="entry name" value="V_ATPase_subD"/>
    <property type="match status" value="1"/>
</dbReference>
<keyword evidence="4" id="KW-0472">Membrane</keyword>
<evidence type="ECO:0000313" key="6">
    <source>
        <dbReference type="EMBL" id="AIE99127.1"/>
    </source>
</evidence>
<feature type="coiled-coil region" evidence="5">
    <location>
        <begin position="146"/>
        <end position="195"/>
    </location>
</feature>
<sequence length="206" mass="23197">MMALDIKPTRSELINLKRRIKQTENGYNLLKMKRDGLFHEFRTLLSDMIAAREELVGTYREAVQSIGLASAIEGGLAVKSAAIAIARHPDVEVTRRNIMGVVVPSVVGTNLTTSIDERGTGLIGGSAYIDEASDSYSTLVEKIVKAAEMEATLKRLLVEIEATKRRVNALEYVVIPQMEEARNFIQLRLEEMEREETFRLKRFKNK</sequence>
<keyword evidence="4" id="KW-0375">Hydrogen ion transport</keyword>
<proteinExistence type="inferred from homology"/>
<keyword evidence="3 4" id="KW-0406">Ion transport</keyword>
<comment type="subcellular location">
    <subcellularLocation>
        <location evidence="4">Cell membrane</location>
        <topology evidence="4">Peripheral membrane protein</topology>
    </subcellularLocation>
</comment>
<comment type="similarity">
    <text evidence="1 4">Belongs to the V-ATPase D subunit family.</text>
</comment>